<reference evidence="1 2" key="1">
    <citation type="submission" date="2016-11" db="EMBL/GenBank/DDBJ databases">
        <title>The macronuclear genome of Stentor coeruleus: a giant cell with tiny introns.</title>
        <authorList>
            <person name="Slabodnick M."/>
            <person name="Ruby J.G."/>
            <person name="Reiff S.B."/>
            <person name="Swart E.C."/>
            <person name="Gosai S."/>
            <person name="Prabakaran S."/>
            <person name="Witkowska E."/>
            <person name="Larue G.E."/>
            <person name="Fisher S."/>
            <person name="Freeman R.M."/>
            <person name="Gunawardena J."/>
            <person name="Chu W."/>
            <person name="Stover N.A."/>
            <person name="Gregory B.D."/>
            <person name="Nowacki M."/>
            <person name="Derisi J."/>
            <person name="Roy S.W."/>
            <person name="Marshall W.F."/>
            <person name="Sood P."/>
        </authorList>
    </citation>
    <scope>NUCLEOTIDE SEQUENCE [LARGE SCALE GENOMIC DNA]</scope>
    <source>
        <strain evidence="1">WM001</strain>
    </source>
</reference>
<comment type="caution">
    <text evidence="1">The sequence shown here is derived from an EMBL/GenBank/DDBJ whole genome shotgun (WGS) entry which is preliminary data.</text>
</comment>
<name>A0A1R2B0P1_9CILI</name>
<organism evidence="1 2">
    <name type="scientific">Stentor coeruleus</name>
    <dbReference type="NCBI Taxonomy" id="5963"/>
    <lineage>
        <taxon>Eukaryota</taxon>
        <taxon>Sar</taxon>
        <taxon>Alveolata</taxon>
        <taxon>Ciliophora</taxon>
        <taxon>Postciliodesmatophora</taxon>
        <taxon>Heterotrichea</taxon>
        <taxon>Heterotrichida</taxon>
        <taxon>Stentoridae</taxon>
        <taxon>Stentor</taxon>
    </lineage>
</organism>
<dbReference type="Proteomes" id="UP000187209">
    <property type="component" value="Unassembled WGS sequence"/>
</dbReference>
<dbReference type="InterPro" id="IPR023393">
    <property type="entry name" value="START-like_dom_sf"/>
</dbReference>
<protein>
    <recommendedName>
        <fullName evidence="3">START domain-containing protein</fullName>
    </recommendedName>
</protein>
<sequence length="381" mass="44338">MEILLSDNSPVMDAIAQSIKYFLKGESEEAFKLLIELEDNINELKASEDSIPELPEWFYPWKKAILRKETKKAKSLPTPPQDFLQEYHIKIHHLLKRNPDTSLEKILDLYNDAKLDEAMILLQKLRNRHPNIYSDNPIINELESDHGEITKVMEMITEKEGWHTECSGNITVRYKSVEGTRTYSLLTEAELDVPLNNYLTLIYESDLYHNWVPFCKKSYTVANLSKSKKIVTQEYHVKLIAKRHTCLYGFGVNMLSTKGCVVIYSRSCDQEQYFKGVKLPEFTSTRAQVNVITCIIRPITLNKIHITLLSNYDPNVNYVPYRFLNFFSRKLAKGMFKRIAKLAVNFAGSEYEKRIKAEESREFYDYLEVSQAEYLKQLAGN</sequence>
<dbReference type="OrthoDB" id="283021at2759"/>
<dbReference type="AlphaFoldDB" id="A0A1R2B0P1"/>
<dbReference type="EMBL" id="MPUH01001097">
    <property type="protein sequence ID" value="OMJ70342.1"/>
    <property type="molecule type" value="Genomic_DNA"/>
</dbReference>
<keyword evidence="2" id="KW-1185">Reference proteome</keyword>
<evidence type="ECO:0000313" key="2">
    <source>
        <dbReference type="Proteomes" id="UP000187209"/>
    </source>
</evidence>
<dbReference type="SUPFAM" id="SSF55961">
    <property type="entry name" value="Bet v1-like"/>
    <property type="match status" value="1"/>
</dbReference>
<dbReference type="PANTHER" id="PTHR34560">
    <property type="entry name" value="POLYKETIDE CYCLASE/DEHYDRASE/LIPID TRANSPORT SUPERFAMILY PROTEIN"/>
    <property type="match status" value="1"/>
</dbReference>
<proteinExistence type="predicted"/>
<accession>A0A1R2B0P1</accession>
<dbReference type="PANTHER" id="PTHR34560:SF1">
    <property type="entry name" value="START DOMAIN-CONTAINING PROTEIN"/>
    <property type="match status" value="1"/>
</dbReference>
<evidence type="ECO:0000313" key="1">
    <source>
        <dbReference type="EMBL" id="OMJ70342.1"/>
    </source>
</evidence>
<evidence type="ECO:0008006" key="3">
    <source>
        <dbReference type="Google" id="ProtNLM"/>
    </source>
</evidence>
<gene>
    <name evidence="1" type="ORF">SteCoe_31696</name>
</gene>
<dbReference type="Gene3D" id="3.30.530.20">
    <property type="match status" value="1"/>
</dbReference>